<dbReference type="PANTHER" id="PTHR47307">
    <property type="entry name" value="GLUTATHIONE-REGULATED POTASSIUM-EFFLUX SYSTEM ANCILLARY PROTEIN KEFG"/>
    <property type="match status" value="1"/>
</dbReference>
<reference evidence="4" key="1">
    <citation type="journal article" date="2019" name="Int. J. Syst. Evol. Microbiol.">
        <title>The Global Catalogue of Microorganisms (GCM) 10K type strain sequencing project: providing services to taxonomists for standard genome sequencing and annotation.</title>
        <authorList>
            <consortium name="The Broad Institute Genomics Platform"/>
            <consortium name="The Broad Institute Genome Sequencing Center for Infectious Disease"/>
            <person name="Wu L."/>
            <person name="Ma J."/>
        </authorList>
    </citation>
    <scope>NUCLEOTIDE SEQUENCE [LARGE SCALE GENOMIC DNA]</scope>
    <source>
        <strain evidence="4">JCM 30531</strain>
    </source>
</reference>
<name>A0ABQ2H6P7_9PORP</name>
<evidence type="ECO:0000256" key="1">
    <source>
        <dbReference type="ARBA" id="ARBA00023002"/>
    </source>
</evidence>
<dbReference type="InterPro" id="IPR046980">
    <property type="entry name" value="KefG/KefF"/>
</dbReference>
<feature type="domain" description="Flavodoxin-like fold" evidence="2">
    <location>
        <begin position="1"/>
        <end position="165"/>
    </location>
</feature>
<dbReference type="SUPFAM" id="SSF52218">
    <property type="entry name" value="Flavoproteins"/>
    <property type="match status" value="1"/>
</dbReference>
<protein>
    <submittedName>
        <fullName evidence="3">Flavodoxin</fullName>
    </submittedName>
</protein>
<dbReference type="Pfam" id="PF02525">
    <property type="entry name" value="Flavodoxin_2"/>
    <property type="match status" value="1"/>
</dbReference>
<organism evidence="3 4">
    <name type="scientific">Porphyromonas pasteri</name>
    <dbReference type="NCBI Taxonomy" id="1583331"/>
    <lineage>
        <taxon>Bacteria</taxon>
        <taxon>Pseudomonadati</taxon>
        <taxon>Bacteroidota</taxon>
        <taxon>Bacteroidia</taxon>
        <taxon>Bacteroidales</taxon>
        <taxon>Porphyromonadaceae</taxon>
        <taxon>Porphyromonas</taxon>
    </lineage>
</organism>
<dbReference type="EMBL" id="BMPU01000001">
    <property type="protein sequence ID" value="GGM49174.1"/>
    <property type="molecule type" value="Genomic_DNA"/>
</dbReference>
<evidence type="ECO:0000259" key="2">
    <source>
        <dbReference type="Pfam" id="PF02525"/>
    </source>
</evidence>
<dbReference type="RefSeq" id="WP_188807534.1">
    <property type="nucleotide sequence ID" value="NZ_BMPU01000001.1"/>
</dbReference>
<dbReference type="PANTHER" id="PTHR47307:SF1">
    <property type="entry name" value="GLUTATHIONE-REGULATED POTASSIUM-EFFLUX SYSTEM ANCILLARY PROTEIN KEFG"/>
    <property type="match status" value="1"/>
</dbReference>
<dbReference type="InterPro" id="IPR003680">
    <property type="entry name" value="Flavodoxin_fold"/>
</dbReference>
<keyword evidence="4" id="KW-1185">Reference proteome</keyword>
<sequence length="173" mass="19185">MKVLVIYSHSYHDTSHAGKVILDVFKAQPDFEVRNLEEIYPNCAPIDIALEQQRLVEADVIIFHHPIFWFNMPAGLKHYMDEVFQYGFAYGSTGDKLRGKKFIHSYTTGSGAATFAGELGEILPAALKASAGFCGMDYQGAFPLYGQLALTNPNVPAEAKAHAERVVEFVRSL</sequence>
<keyword evidence="1" id="KW-0560">Oxidoreductase</keyword>
<dbReference type="Gene3D" id="3.40.50.360">
    <property type="match status" value="1"/>
</dbReference>
<proteinExistence type="predicted"/>
<comment type="caution">
    <text evidence="3">The sequence shown here is derived from an EMBL/GenBank/DDBJ whole genome shotgun (WGS) entry which is preliminary data.</text>
</comment>
<dbReference type="InterPro" id="IPR029039">
    <property type="entry name" value="Flavoprotein-like_sf"/>
</dbReference>
<dbReference type="Proteomes" id="UP000653477">
    <property type="component" value="Unassembled WGS sequence"/>
</dbReference>
<gene>
    <name evidence="3" type="primary">kefF</name>
    <name evidence="3" type="ORF">GCM10007088_04700</name>
</gene>
<accession>A0ABQ2H6P7</accession>
<evidence type="ECO:0000313" key="3">
    <source>
        <dbReference type="EMBL" id="GGM49174.1"/>
    </source>
</evidence>
<evidence type="ECO:0000313" key="4">
    <source>
        <dbReference type="Proteomes" id="UP000653477"/>
    </source>
</evidence>